<evidence type="ECO:0000256" key="1">
    <source>
        <dbReference type="ARBA" id="ARBA00010692"/>
    </source>
</evidence>
<dbReference type="AlphaFoldDB" id="A0A7C5WVM7"/>
<evidence type="ECO:0000256" key="2">
    <source>
        <dbReference type="PIRNR" id="PIRNR016661"/>
    </source>
</evidence>
<comment type="similarity">
    <text evidence="1 2">Belongs to the BioY family.</text>
</comment>
<feature type="transmembrane region" description="Helical" evidence="3">
    <location>
        <begin position="106"/>
        <end position="123"/>
    </location>
</feature>
<feature type="transmembrane region" description="Helical" evidence="3">
    <location>
        <begin position="27"/>
        <end position="45"/>
    </location>
</feature>
<reference evidence="4" key="1">
    <citation type="journal article" date="2020" name="mSystems">
        <title>Genome- and Community-Level Interaction Insights into Carbon Utilization and Element Cycling Functions of Hydrothermarchaeota in Hydrothermal Sediment.</title>
        <authorList>
            <person name="Zhou Z."/>
            <person name="Liu Y."/>
            <person name="Xu W."/>
            <person name="Pan J."/>
            <person name="Luo Z.H."/>
            <person name="Li M."/>
        </authorList>
    </citation>
    <scope>NUCLEOTIDE SEQUENCE [LARGE SCALE GENOMIC DNA]</scope>
    <source>
        <strain evidence="4">HyVt-523</strain>
    </source>
</reference>
<dbReference type="GO" id="GO:0015225">
    <property type="term" value="F:biotin transmembrane transporter activity"/>
    <property type="evidence" value="ECO:0007669"/>
    <property type="project" value="UniProtKB-UniRule"/>
</dbReference>
<keyword evidence="2" id="KW-1003">Cell membrane</keyword>
<dbReference type="EMBL" id="DRNZ01000053">
    <property type="protein sequence ID" value="HHO57700.1"/>
    <property type="molecule type" value="Genomic_DNA"/>
</dbReference>
<comment type="caution">
    <text evidence="4">The sequence shown here is derived from an EMBL/GenBank/DDBJ whole genome shotgun (WGS) entry which is preliminary data.</text>
</comment>
<dbReference type="PIRSF" id="PIRSF016661">
    <property type="entry name" value="BioY"/>
    <property type="match status" value="1"/>
</dbReference>
<feature type="transmembrane region" description="Helical" evidence="3">
    <location>
        <begin position="77"/>
        <end position="100"/>
    </location>
</feature>
<dbReference type="InterPro" id="IPR003784">
    <property type="entry name" value="BioY"/>
</dbReference>
<evidence type="ECO:0000313" key="4">
    <source>
        <dbReference type="EMBL" id="HHO57700.1"/>
    </source>
</evidence>
<dbReference type="Gene3D" id="1.10.1760.20">
    <property type="match status" value="1"/>
</dbReference>
<organism evidence="4">
    <name type="scientific">Oceanithermus profundus</name>
    <dbReference type="NCBI Taxonomy" id="187137"/>
    <lineage>
        <taxon>Bacteria</taxon>
        <taxon>Thermotogati</taxon>
        <taxon>Deinococcota</taxon>
        <taxon>Deinococci</taxon>
        <taxon>Thermales</taxon>
        <taxon>Thermaceae</taxon>
        <taxon>Oceanithermus</taxon>
    </lineage>
</organism>
<sequence>MDRRLRMNPSAALVPSAIDLSGTRSKLLAVLAGAGFVALLAQVALPLPFTPVPVTLQTLGVLLVGAALGSRLGAQALGLYLAAGAAGLPVFAGGGAGVGWLAGPTGGYLLGFVAAAWLAGRLVERFAADRRPLAAFLAMLAASAAIYAFGLAGLAGWTALAGRPVSLPGLLALGFYPFVLGDLLKAGLAAVLLPAAWKGLSRSGRI</sequence>
<comment type="subcellular location">
    <subcellularLocation>
        <location evidence="2">Cell membrane</location>
        <topology evidence="2">Multi-pass membrane protein</topology>
    </subcellularLocation>
</comment>
<keyword evidence="3" id="KW-0812">Transmembrane</keyword>
<dbReference type="Pfam" id="PF02632">
    <property type="entry name" value="BioY"/>
    <property type="match status" value="1"/>
</dbReference>
<dbReference type="GO" id="GO:0005886">
    <property type="term" value="C:plasma membrane"/>
    <property type="evidence" value="ECO:0007669"/>
    <property type="project" value="UniProtKB-SubCell"/>
</dbReference>
<evidence type="ECO:0000256" key="3">
    <source>
        <dbReference type="SAM" id="Phobius"/>
    </source>
</evidence>
<gene>
    <name evidence="4" type="ORF">ENJ85_00845</name>
</gene>
<keyword evidence="3" id="KW-1133">Transmembrane helix</keyword>
<name>A0A7C5WVM7_9DEIN</name>
<accession>A0A7C5WVM7</accession>
<dbReference type="PANTHER" id="PTHR34295">
    <property type="entry name" value="BIOTIN TRANSPORTER BIOY"/>
    <property type="match status" value="1"/>
</dbReference>
<keyword evidence="2 3" id="KW-0472">Membrane</keyword>
<feature type="transmembrane region" description="Helical" evidence="3">
    <location>
        <begin position="135"/>
        <end position="155"/>
    </location>
</feature>
<feature type="transmembrane region" description="Helical" evidence="3">
    <location>
        <begin position="175"/>
        <end position="197"/>
    </location>
</feature>
<dbReference type="PANTHER" id="PTHR34295:SF1">
    <property type="entry name" value="BIOTIN TRANSPORTER BIOY"/>
    <property type="match status" value="1"/>
</dbReference>
<feature type="transmembrane region" description="Helical" evidence="3">
    <location>
        <begin position="51"/>
        <end position="70"/>
    </location>
</feature>
<keyword evidence="2" id="KW-0813">Transport</keyword>
<dbReference type="Proteomes" id="UP000886105">
    <property type="component" value="Unassembled WGS sequence"/>
</dbReference>
<protein>
    <recommendedName>
        <fullName evidence="2">Biotin transporter</fullName>
    </recommendedName>
</protein>
<proteinExistence type="inferred from homology"/>